<dbReference type="GO" id="GO:0030337">
    <property type="term" value="F:DNA polymerase processivity factor activity"/>
    <property type="evidence" value="ECO:0007669"/>
    <property type="project" value="InterPro"/>
</dbReference>
<dbReference type="InterPro" id="IPR000730">
    <property type="entry name" value="Pr_cel_nuc_antig"/>
</dbReference>
<dbReference type="GO" id="GO:0003677">
    <property type="term" value="F:DNA binding"/>
    <property type="evidence" value="ECO:0007669"/>
    <property type="project" value="UniProtKB-KW"/>
</dbReference>
<dbReference type="InterPro" id="IPR022648">
    <property type="entry name" value="Pr_cel_nuc_antig_N"/>
</dbReference>
<name>A0A6C0IDZ1_9ZZZZ</name>
<dbReference type="Pfam" id="PF02747">
    <property type="entry name" value="PCNA_C"/>
    <property type="match status" value="1"/>
</dbReference>
<dbReference type="NCBIfam" id="TIGR00590">
    <property type="entry name" value="pcna"/>
    <property type="match status" value="1"/>
</dbReference>
<evidence type="ECO:0000259" key="4">
    <source>
        <dbReference type="Pfam" id="PF02747"/>
    </source>
</evidence>
<dbReference type="PRINTS" id="PR00339">
    <property type="entry name" value="PCNACYCLIN"/>
</dbReference>
<protein>
    <recommendedName>
        <fullName evidence="6">Proliferating cell nuclear antigen PCNA N-terminal domain-containing protein</fullName>
    </recommendedName>
</protein>
<feature type="domain" description="Proliferating cell nuclear antigen PCNA C-terminal" evidence="4">
    <location>
        <begin position="132"/>
        <end position="253"/>
    </location>
</feature>
<sequence>MKVVITDKHKKDLFVALFQTLKNCSTLVRVNFLIDKLYIQGMDKSHICLFDVSILKKWFDEYSVDEVNSVCFDTNIFHLIISTKSEGLDIIIHSETDDSLNVNLVSLEHSKGDFNKYFKIPLADYEQEEMVIPTVDYDAEFSISAKKICEIVSQMMTFGTDINVKCSEEKIDLITNGIAGEMIVNIPIEDLTEYSIIEGEEVNLSYSLNYINKMCLTNKLSNEIQFFISQQYPMKITYDLGDDSFIVFYIAPKIVD</sequence>
<evidence type="ECO:0000256" key="2">
    <source>
        <dbReference type="ARBA" id="ARBA00023125"/>
    </source>
</evidence>
<dbReference type="GO" id="GO:0006272">
    <property type="term" value="P:leading strand elongation"/>
    <property type="evidence" value="ECO:0007669"/>
    <property type="project" value="TreeGrafter"/>
</dbReference>
<dbReference type="PANTHER" id="PTHR11352:SF0">
    <property type="entry name" value="PROLIFERATING CELL NUCLEAR ANTIGEN"/>
    <property type="match status" value="1"/>
</dbReference>
<dbReference type="InterPro" id="IPR046938">
    <property type="entry name" value="DNA_clamp_sf"/>
</dbReference>
<dbReference type="GO" id="GO:0006275">
    <property type="term" value="P:regulation of DNA replication"/>
    <property type="evidence" value="ECO:0007669"/>
    <property type="project" value="InterPro"/>
</dbReference>
<comment type="similarity">
    <text evidence="1">Belongs to the PCNA family.</text>
</comment>
<dbReference type="CDD" id="cd00577">
    <property type="entry name" value="PCNA"/>
    <property type="match status" value="1"/>
</dbReference>
<feature type="domain" description="Proliferating cell nuclear antigen PCNA N-terminal" evidence="3">
    <location>
        <begin position="13"/>
        <end position="118"/>
    </location>
</feature>
<evidence type="ECO:0000313" key="5">
    <source>
        <dbReference type="EMBL" id="QHT90989.1"/>
    </source>
</evidence>
<dbReference type="AlphaFoldDB" id="A0A6C0IDZ1"/>
<evidence type="ECO:0000259" key="3">
    <source>
        <dbReference type="Pfam" id="PF00705"/>
    </source>
</evidence>
<proteinExistence type="inferred from homology"/>
<evidence type="ECO:0000256" key="1">
    <source>
        <dbReference type="ARBA" id="ARBA00010462"/>
    </source>
</evidence>
<organism evidence="5">
    <name type="scientific">viral metagenome</name>
    <dbReference type="NCBI Taxonomy" id="1070528"/>
    <lineage>
        <taxon>unclassified sequences</taxon>
        <taxon>metagenomes</taxon>
        <taxon>organismal metagenomes</taxon>
    </lineage>
</organism>
<dbReference type="SUPFAM" id="SSF55979">
    <property type="entry name" value="DNA clamp"/>
    <property type="match status" value="2"/>
</dbReference>
<dbReference type="InterPro" id="IPR022649">
    <property type="entry name" value="Pr_cel_nuc_antig_C"/>
</dbReference>
<reference evidence="5" key="1">
    <citation type="journal article" date="2020" name="Nature">
        <title>Giant virus diversity and host interactions through global metagenomics.</title>
        <authorList>
            <person name="Schulz F."/>
            <person name="Roux S."/>
            <person name="Paez-Espino D."/>
            <person name="Jungbluth S."/>
            <person name="Walsh D.A."/>
            <person name="Denef V.J."/>
            <person name="McMahon K.D."/>
            <person name="Konstantinidis K.T."/>
            <person name="Eloe-Fadrosh E.A."/>
            <person name="Kyrpides N.C."/>
            <person name="Woyke T."/>
        </authorList>
    </citation>
    <scope>NUCLEOTIDE SEQUENCE</scope>
    <source>
        <strain evidence="5">GVMAG-M-3300023184-72</strain>
    </source>
</reference>
<keyword evidence="2" id="KW-0238">DNA-binding</keyword>
<dbReference type="EMBL" id="MN740161">
    <property type="protein sequence ID" value="QHT90989.1"/>
    <property type="molecule type" value="Genomic_DNA"/>
</dbReference>
<dbReference type="PANTHER" id="PTHR11352">
    <property type="entry name" value="PROLIFERATING CELL NUCLEAR ANTIGEN"/>
    <property type="match status" value="1"/>
</dbReference>
<dbReference type="Gene3D" id="3.70.10.10">
    <property type="match status" value="1"/>
</dbReference>
<dbReference type="Pfam" id="PF00705">
    <property type="entry name" value="PCNA_N"/>
    <property type="match status" value="1"/>
</dbReference>
<accession>A0A6C0IDZ1</accession>
<evidence type="ECO:0008006" key="6">
    <source>
        <dbReference type="Google" id="ProtNLM"/>
    </source>
</evidence>